<evidence type="ECO:0000313" key="2">
    <source>
        <dbReference type="EMBL" id="MET3547102.1"/>
    </source>
</evidence>
<evidence type="ECO:0000256" key="1">
    <source>
        <dbReference type="SAM" id="Phobius"/>
    </source>
</evidence>
<feature type="transmembrane region" description="Helical" evidence="1">
    <location>
        <begin position="51"/>
        <end position="72"/>
    </location>
</feature>
<keyword evidence="1" id="KW-1133">Transmembrane helix</keyword>
<organism evidence="2 3">
    <name type="scientific">Paenibacillus favisporus</name>
    <dbReference type="NCBI Taxonomy" id="221028"/>
    <lineage>
        <taxon>Bacteria</taxon>
        <taxon>Bacillati</taxon>
        <taxon>Bacillota</taxon>
        <taxon>Bacilli</taxon>
        <taxon>Bacillales</taxon>
        <taxon>Paenibacillaceae</taxon>
        <taxon>Paenibacillus</taxon>
    </lineage>
</organism>
<comment type="caution">
    <text evidence="2">The sequence shown here is derived from an EMBL/GenBank/DDBJ whole genome shotgun (WGS) entry which is preliminary data.</text>
</comment>
<dbReference type="EMBL" id="JBEPLV010000004">
    <property type="protein sequence ID" value="MET3547102.1"/>
    <property type="molecule type" value="Genomic_DNA"/>
</dbReference>
<accession>A0ABV2F5S3</accession>
<name>A0ABV2F5S3_9BACL</name>
<keyword evidence="1" id="KW-0812">Transmembrane</keyword>
<reference evidence="2 3" key="1">
    <citation type="submission" date="2024-06" db="EMBL/GenBank/DDBJ databases">
        <title>Genomic Encyclopedia of Type Strains, Phase IV (KMG-IV): sequencing the most valuable type-strain genomes for metagenomic binning, comparative biology and taxonomic classification.</title>
        <authorList>
            <person name="Goeker M."/>
        </authorList>
    </citation>
    <scope>NUCLEOTIDE SEQUENCE [LARGE SCALE GENOMIC DNA]</scope>
    <source>
        <strain evidence="2 3">DSM 17253</strain>
    </source>
</reference>
<gene>
    <name evidence="2" type="ORF">ABID47_003718</name>
</gene>
<feature type="transmembrane region" description="Helical" evidence="1">
    <location>
        <begin position="81"/>
        <end position="102"/>
    </location>
</feature>
<sequence length="126" mass="14631">MKRSRIKASQIVITLIYPMAFFCFLSLDQQLDSWTIPIAALILFSLLWENLTYLLISNLLTWVVAIPLWLVIMKPQEEQTFAIFTASLPFIILLYIGCVLIPEMLIVSAKNFIIKEFKRRYNEVTG</sequence>
<protein>
    <submittedName>
        <fullName evidence="2">Uncharacterized protein</fullName>
    </submittedName>
</protein>
<dbReference type="Proteomes" id="UP001549098">
    <property type="component" value="Unassembled WGS sequence"/>
</dbReference>
<keyword evidence="3" id="KW-1185">Reference proteome</keyword>
<dbReference type="RefSeq" id="WP_354498949.1">
    <property type="nucleotide sequence ID" value="NZ_JBEPLV010000004.1"/>
</dbReference>
<feature type="transmembrane region" description="Helical" evidence="1">
    <location>
        <begin position="12"/>
        <end position="31"/>
    </location>
</feature>
<proteinExistence type="predicted"/>
<evidence type="ECO:0000313" key="3">
    <source>
        <dbReference type="Proteomes" id="UP001549098"/>
    </source>
</evidence>
<keyword evidence="1" id="KW-0472">Membrane</keyword>